<evidence type="ECO:0000313" key="12">
    <source>
        <dbReference type="Proteomes" id="UP000282084"/>
    </source>
</evidence>
<evidence type="ECO:0000256" key="3">
    <source>
        <dbReference type="ARBA" id="ARBA00012755"/>
    </source>
</evidence>
<dbReference type="GO" id="GO:0004557">
    <property type="term" value="F:alpha-galactosidase activity"/>
    <property type="evidence" value="ECO:0007669"/>
    <property type="project" value="UniProtKB-EC"/>
</dbReference>
<dbReference type="InterPro" id="IPR002241">
    <property type="entry name" value="Glyco_hydro_27"/>
</dbReference>
<evidence type="ECO:0000259" key="10">
    <source>
        <dbReference type="SMART" id="SM00776"/>
    </source>
</evidence>
<keyword evidence="4 9" id="KW-0732">Signal</keyword>
<dbReference type="Pfam" id="PF16499">
    <property type="entry name" value="Melibiase_2"/>
    <property type="match status" value="1"/>
</dbReference>
<dbReference type="FunFam" id="3.20.20.70:FF:000202">
    <property type="entry name" value="Alpha-galactosidase"/>
    <property type="match status" value="1"/>
</dbReference>
<evidence type="ECO:0000256" key="5">
    <source>
        <dbReference type="ARBA" id="ARBA00022801"/>
    </source>
</evidence>
<evidence type="ECO:0000256" key="4">
    <source>
        <dbReference type="ARBA" id="ARBA00022729"/>
    </source>
</evidence>
<keyword evidence="5 8" id="KW-0378">Hydrolase</keyword>
<dbReference type="InterPro" id="IPR008979">
    <property type="entry name" value="Galactose-bd-like_sf"/>
</dbReference>
<dbReference type="InterPro" id="IPR041233">
    <property type="entry name" value="Melibiase_C"/>
</dbReference>
<evidence type="ECO:0000256" key="1">
    <source>
        <dbReference type="ARBA" id="ARBA00001255"/>
    </source>
</evidence>
<dbReference type="PANTHER" id="PTHR11452">
    <property type="entry name" value="ALPHA-GALACTOSIDASE/ALPHA-N-ACETYLGALACTOSAMINIDASE"/>
    <property type="match status" value="1"/>
</dbReference>
<evidence type="ECO:0000313" key="11">
    <source>
        <dbReference type="EMBL" id="RKT52921.1"/>
    </source>
</evidence>
<keyword evidence="6 8" id="KW-1015">Disulfide bond</keyword>
<dbReference type="RefSeq" id="WP_121002842.1">
    <property type="nucleotide sequence ID" value="NZ_RBXO01000001.1"/>
</dbReference>
<feature type="signal peptide" evidence="9">
    <location>
        <begin position="1"/>
        <end position="32"/>
    </location>
</feature>
<dbReference type="Pfam" id="PF17801">
    <property type="entry name" value="Melibiase_C"/>
    <property type="match status" value="1"/>
</dbReference>
<evidence type="ECO:0000256" key="2">
    <source>
        <dbReference type="ARBA" id="ARBA00009743"/>
    </source>
</evidence>
<evidence type="ECO:0000256" key="8">
    <source>
        <dbReference type="RuleBase" id="RU361168"/>
    </source>
</evidence>
<dbReference type="Gene3D" id="2.60.120.1060">
    <property type="entry name" value="NPCBM/NEW2 domain"/>
    <property type="match status" value="1"/>
</dbReference>
<dbReference type="SUPFAM" id="SSF51445">
    <property type="entry name" value="(Trans)glycosidases"/>
    <property type="match status" value="1"/>
</dbReference>
<dbReference type="InterPro" id="IPR013785">
    <property type="entry name" value="Aldolase_TIM"/>
</dbReference>
<dbReference type="SUPFAM" id="SSF49785">
    <property type="entry name" value="Galactose-binding domain-like"/>
    <property type="match status" value="1"/>
</dbReference>
<dbReference type="InterPro" id="IPR013780">
    <property type="entry name" value="Glyco_hydro_b"/>
</dbReference>
<evidence type="ECO:0000256" key="9">
    <source>
        <dbReference type="SAM" id="SignalP"/>
    </source>
</evidence>
<comment type="similarity">
    <text evidence="2 8">Belongs to the glycosyl hydrolase 27 family.</text>
</comment>
<proteinExistence type="inferred from homology"/>
<dbReference type="AlphaFoldDB" id="A0A495VU49"/>
<protein>
    <recommendedName>
        <fullName evidence="3 8">Alpha-galactosidase</fullName>
        <ecNumber evidence="3 8">3.2.1.22</ecNumber>
    </recommendedName>
    <alternativeName>
        <fullName evidence="8">Melibiase</fullName>
    </alternativeName>
</protein>
<dbReference type="PANTHER" id="PTHR11452:SF75">
    <property type="entry name" value="ALPHA-GALACTOSIDASE MEL1"/>
    <property type="match status" value="1"/>
</dbReference>
<dbReference type="SUPFAM" id="SSF51011">
    <property type="entry name" value="Glycosyl hydrolase domain"/>
    <property type="match status" value="1"/>
</dbReference>
<dbReference type="EC" id="3.2.1.22" evidence="3 8"/>
<dbReference type="GO" id="GO:0016052">
    <property type="term" value="P:carbohydrate catabolic process"/>
    <property type="evidence" value="ECO:0007669"/>
    <property type="project" value="UniProtKB-ARBA"/>
</dbReference>
<reference evidence="11 12" key="1">
    <citation type="submission" date="2018-10" db="EMBL/GenBank/DDBJ databases">
        <title>Sequencing the genomes of 1000 actinobacteria strains.</title>
        <authorList>
            <person name="Klenk H.-P."/>
        </authorList>
    </citation>
    <scope>NUCLEOTIDE SEQUENCE [LARGE SCALE GENOMIC DNA]</scope>
    <source>
        <strain evidence="11 12">DSM 43800</strain>
    </source>
</reference>
<feature type="chain" id="PRO_5019744824" description="Alpha-galactosidase" evidence="9">
    <location>
        <begin position="33"/>
        <end position="549"/>
    </location>
</feature>
<dbReference type="InterPro" id="IPR038637">
    <property type="entry name" value="NPCBM_sf"/>
</dbReference>
<dbReference type="InterPro" id="IPR013222">
    <property type="entry name" value="Glyco_hyd_98_carb-bd"/>
</dbReference>
<keyword evidence="7 8" id="KW-0326">Glycosidase</keyword>
<dbReference type="PRINTS" id="PR00740">
    <property type="entry name" value="GLHYDRLASE27"/>
</dbReference>
<dbReference type="Gene3D" id="2.60.40.1180">
    <property type="entry name" value="Golgi alpha-mannosidase II"/>
    <property type="match status" value="1"/>
</dbReference>
<evidence type="ECO:0000256" key="6">
    <source>
        <dbReference type="ARBA" id="ARBA00023157"/>
    </source>
</evidence>
<dbReference type="Proteomes" id="UP000282084">
    <property type="component" value="Unassembled WGS sequence"/>
</dbReference>
<organism evidence="11 12">
    <name type="scientific">Saccharothrix australiensis</name>
    <dbReference type="NCBI Taxonomy" id="2072"/>
    <lineage>
        <taxon>Bacteria</taxon>
        <taxon>Bacillati</taxon>
        <taxon>Actinomycetota</taxon>
        <taxon>Actinomycetes</taxon>
        <taxon>Pseudonocardiales</taxon>
        <taxon>Pseudonocardiaceae</taxon>
        <taxon>Saccharothrix</taxon>
    </lineage>
</organism>
<gene>
    <name evidence="11" type="ORF">C8E97_1462</name>
</gene>
<dbReference type="CDD" id="cd14792">
    <property type="entry name" value="GH27"/>
    <property type="match status" value="1"/>
</dbReference>
<feature type="domain" description="Glycosyl hydrolase family 98 putative carbohydrate-binding module" evidence="10">
    <location>
        <begin position="403"/>
        <end position="548"/>
    </location>
</feature>
<dbReference type="InterPro" id="IPR017853">
    <property type="entry name" value="GH"/>
</dbReference>
<dbReference type="Pfam" id="PF08305">
    <property type="entry name" value="NPCBM"/>
    <property type="match status" value="1"/>
</dbReference>
<dbReference type="Gene3D" id="3.20.20.70">
    <property type="entry name" value="Aldolase class I"/>
    <property type="match status" value="1"/>
</dbReference>
<accession>A0A495VU49</accession>
<dbReference type="OrthoDB" id="9807519at2"/>
<keyword evidence="12" id="KW-1185">Reference proteome</keyword>
<dbReference type="SMART" id="SM00776">
    <property type="entry name" value="NPCBM"/>
    <property type="match status" value="1"/>
</dbReference>
<dbReference type="EMBL" id="RBXO01000001">
    <property type="protein sequence ID" value="RKT52921.1"/>
    <property type="molecule type" value="Genomic_DNA"/>
</dbReference>
<sequence>MRRLRLAAVALVAAAGSLVAPVGSPVAPTAHALPDGLAPTPPLGFNNWNATQCGPGFTEEMVKATADLFVSRGLRDAGYRYVNVDDCWALPTRGPDGNLRPDPARFPGGIKAVADYVHAKGLKFGIYTSAGTRTCSDSGFPGALGHEQQDADLFASWGVDYLKYDNCHNQGVDARQRYRTMRDALRRTGRPIVFSLCEWGHNRPWEWASDTGHLWRTTGDITDTWDRTVAIYEENVLLDQYASPGNWNDPDMLEVGNGGMTPTEYRSHFSLWSIMAAPLLIGTDLRAADAGTFEILTNRDVLAVDQDVLGVQGRRIRSADGVDVIVKPLAGGDKAVALFNKNADEATVETSLSEIGFGPGAYRLTDLWSKEARTTTGGISASVPGHGTVLYRVTRTSVAKPPAAGVHDLSKLTPQSITNGFGPVEVDRSNGELPGGDGGPLTIGGVVHARGLGAHANSGIEYHVGGRCTRLTASVGVDDEVGPRGSVVFQVFADARKVADSGRLTGDSPGRPLTAMVSGANVLRLVVSNAGDGSDFDHADWGSPRLTCV</sequence>
<comment type="caution">
    <text evidence="11">The sequence shown here is derived from an EMBL/GenBank/DDBJ whole genome shotgun (WGS) entry which is preliminary data.</text>
</comment>
<name>A0A495VU49_9PSEU</name>
<evidence type="ECO:0000256" key="7">
    <source>
        <dbReference type="ARBA" id="ARBA00023295"/>
    </source>
</evidence>
<comment type="catalytic activity">
    <reaction evidence="1 8">
        <text>Hydrolysis of terminal, non-reducing alpha-D-galactose residues in alpha-D-galactosides, including galactose oligosaccharides, galactomannans and galactolipids.</text>
        <dbReference type="EC" id="3.2.1.22"/>
    </reaction>
</comment>